<name>E6MEB8_9FIRM</name>
<accession>E6MEB8</accession>
<dbReference type="HOGENOM" id="CLU_2495446_0_0_9"/>
<sequence length="86" mass="9772">MADQQNATALQEQAVKELAALGLERLGYAKDRRAAANILFQKLQSEDGGQPELPTMNMLVQQNWIMIRQLDRIEQMLYQLAGLKEN</sequence>
<keyword evidence="2" id="KW-1185">Reference proteome</keyword>
<reference evidence="1 2" key="1">
    <citation type="submission" date="2010-12" db="EMBL/GenBank/DDBJ databases">
        <authorList>
            <person name="Muzny D."/>
            <person name="Qin X."/>
            <person name="Deng J."/>
            <person name="Jiang H."/>
            <person name="Liu Y."/>
            <person name="Qu J."/>
            <person name="Song X.-Z."/>
            <person name="Zhang L."/>
            <person name="Thornton R."/>
            <person name="Coyle M."/>
            <person name="Francisco L."/>
            <person name="Jackson L."/>
            <person name="Javaid M."/>
            <person name="Korchina V."/>
            <person name="Kovar C."/>
            <person name="Mata R."/>
            <person name="Mathew T."/>
            <person name="Ngo R."/>
            <person name="Nguyen L."/>
            <person name="Nguyen N."/>
            <person name="Okwuonu G."/>
            <person name="Ongeri F."/>
            <person name="Pham C."/>
            <person name="Simmons D."/>
            <person name="Wilczek-Boney K."/>
            <person name="Hale W."/>
            <person name="Jakkamsetti A."/>
            <person name="Pham P."/>
            <person name="Ruth R."/>
            <person name="San Lucas F."/>
            <person name="Warren J."/>
            <person name="Zhang J."/>
            <person name="Zhao Z."/>
            <person name="Zhou C."/>
            <person name="Zhu D."/>
            <person name="Lee S."/>
            <person name="Bess C."/>
            <person name="Blankenburg K."/>
            <person name="Forbes L."/>
            <person name="Fu Q."/>
            <person name="Gubbala S."/>
            <person name="Hirani K."/>
            <person name="Jayaseelan J.C."/>
            <person name="Lara F."/>
            <person name="Munidasa M."/>
            <person name="Palculict T."/>
            <person name="Patil S."/>
            <person name="Pu L.-L."/>
            <person name="Saada N."/>
            <person name="Tang L."/>
            <person name="Weissenberger G."/>
            <person name="Zhu Y."/>
            <person name="Hemphill L."/>
            <person name="Shang Y."/>
            <person name="Youmans B."/>
            <person name="Ayvaz T."/>
            <person name="Ross M."/>
            <person name="Santibanez J."/>
            <person name="Aqrawi P."/>
            <person name="Gross S."/>
            <person name="Joshi V."/>
            <person name="Fowler G."/>
            <person name="Nazareth L."/>
            <person name="Reid J."/>
            <person name="Worley K."/>
            <person name="Petrosino J."/>
            <person name="Highlander S."/>
            <person name="Gibbs R."/>
        </authorList>
    </citation>
    <scope>NUCLEOTIDE SEQUENCE [LARGE SCALE GENOMIC DNA]</scope>
    <source>
        <strain evidence="1 2">ATCC 23263</strain>
    </source>
</reference>
<evidence type="ECO:0000313" key="1">
    <source>
        <dbReference type="EMBL" id="EFV02443.1"/>
    </source>
</evidence>
<dbReference type="AlphaFoldDB" id="E6MEB8"/>
<dbReference type="RefSeq" id="WP_006597770.1">
    <property type="nucleotide sequence ID" value="NZ_GL622359.1"/>
</dbReference>
<evidence type="ECO:0000313" key="2">
    <source>
        <dbReference type="Proteomes" id="UP000004754"/>
    </source>
</evidence>
<comment type="caution">
    <text evidence="1">The sequence shown here is derived from an EMBL/GenBank/DDBJ whole genome shotgun (WGS) entry which is preliminary data.</text>
</comment>
<dbReference type="STRING" id="887929.HMP0721_0351"/>
<gene>
    <name evidence="1" type="ORF">HMP0721_0351</name>
</gene>
<dbReference type="Proteomes" id="UP000004754">
    <property type="component" value="Unassembled WGS sequence"/>
</dbReference>
<organism evidence="1 2">
    <name type="scientific">Pseudoramibacter alactolyticus ATCC 23263</name>
    <dbReference type="NCBI Taxonomy" id="887929"/>
    <lineage>
        <taxon>Bacteria</taxon>
        <taxon>Bacillati</taxon>
        <taxon>Bacillota</taxon>
        <taxon>Clostridia</taxon>
        <taxon>Eubacteriales</taxon>
        <taxon>Eubacteriaceae</taxon>
        <taxon>Pseudoramibacter</taxon>
    </lineage>
</organism>
<proteinExistence type="predicted"/>
<dbReference type="EMBL" id="AEQN01000007">
    <property type="protein sequence ID" value="EFV02443.1"/>
    <property type="molecule type" value="Genomic_DNA"/>
</dbReference>
<protein>
    <submittedName>
        <fullName evidence="1">Uncharacterized protein</fullName>
    </submittedName>
</protein>